<gene>
    <name evidence="2" type="ORF">HMPREF0724_12166</name>
</gene>
<feature type="region of interest" description="Disordered" evidence="1">
    <location>
        <begin position="85"/>
        <end position="112"/>
    </location>
</feature>
<feature type="compositionally biased region" description="Basic and acidic residues" evidence="1">
    <location>
        <begin position="85"/>
        <end position="95"/>
    </location>
</feature>
<dbReference type="EMBL" id="ADNW02000010">
    <property type="protein sequence ID" value="EGD23958.1"/>
    <property type="molecule type" value="Genomic_DNA"/>
</dbReference>
<protein>
    <recommendedName>
        <fullName evidence="4">HNH endonuclease</fullName>
    </recommendedName>
</protein>
<reference evidence="2" key="1">
    <citation type="submission" date="2011-01" db="EMBL/GenBank/DDBJ databases">
        <authorList>
            <person name="Muzny D."/>
            <person name="Qin X."/>
            <person name="Buhay C."/>
            <person name="Dugan-Rocha S."/>
            <person name="Ding Y."/>
            <person name="Chen G."/>
            <person name="Hawes A."/>
            <person name="Holder M."/>
            <person name="Jhangiani S."/>
            <person name="Johnson A."/>
            <person name="Khan Z."/>
            <person name="Li Z."/>
            <person name="Liu W."/>
            <person name="Liu X."/>
            <person name="Perez L."/>
            <person name="Shen H."/>
            <person name="Wang Q."/>
            <person name="Watt J."/>
            <person name="Xi L."/>
            <person name="Xin Y."/>
            <person name="Zhou J."/>
            <person name="Deng J."/>
            <person name="Jiang H."/>
            <person name="Liu Y."/>
            <person name="Qu J."/>
            <person name="Song X.-Z."/>
            <person name="Zhang L."/>
            <person name="Villasana D."/>
            <person name="Johnson A."/>
            <person name="Liu J."/>
            <person name="Liyanage D."/>
            <person name="Lorensuhewa L."/>
            <person name="Robinson T."/>
            <person name="Song A."/>
            <person name="Song B.-B."/>
            <person name="Dinh H."/>
            <person name="Thornton R."/>
            <person name="Coyle M."/>
            <person name="Francisco L."/>
            <person name="Jackson L."/>
            <person name="Javaid M."/>
            <person name="Korchina V."/>
            <person name="Kovar C."/>
            <person name="Mata R."/>
            <person name="Mathew T."/>
            <person name="Ngo R."/>
            <person name="Nguyen L."/>
            <person name="Nguyen N."/>
            <person name="Okwuonu G."/>
            <person name="Ongeri F."/>
            <person name="Pham C."/>
            <person name="Simmons D."/>
            <person name="Wilczek-Boney K."/>
            <person name="Hale W."/>
            <person name="Jakkamsetti A."/>
            <person name="Pham P."/>
            <person name="Ruth R."/>
            <person name="San Lucas F."/>
            <person name="Warren J."/>
            <person name="Zhang J."/>
            <person name="Zhao Z."/>
            <person name="Zhou C."/>
            <person name="Zhu D."/>
            <person name="Lee S."/>
            <person name="Bess C."/>
            <person name="Blankenburg K."/>
            <person name="Forbes L."/>
            <person name="Fu Q."/>
            <person name="Gubbala S."/>
            <person name="Hirani K."/>
            <person name="Jayaseelan J.C."/>
            <person name="Lara F."/>
            <person name="Munidasa M."/>
            <person name="Palculict T."/>
            <person name="Patil S."/>
            <person name="Pu L.-L."/>
            <person name="Saada N."/>
            <person name="Tang L."/>
            <person name="Weissenberger G."/>
            <person name="Zhu Y."/>
            <person name="Hemphill L."/>
            <person name="Shang Y."/>
            <person name="Youmans B."/>
            <person name="Ayvaz T."/>
            <person name="Ross M."/>
            <person name="Santibanez J."/>
            <person name="Aqrawi P."/>
            <person name="Gross S."/>
            <person name="Joshi V."/>
            <person name="Fowler G."/>
            <person name="Nazareth L."/>
            <person name="Reid J."/>
            <person name="Worley K."/>
            <person name="Petrosino J."/>
            <person name="Highlander S."/>
            <person name="Gibbs R."/>
        </authorList>
    </citation>
    <scope>NUCLEOTIDE SEQUENCE [LARGE SCALE GENOMIC DNA]</scope>
    <source>
        <strain evidence="2">ATCC 33707</strain>
    </source>
</reference>
<proteinExistence type="predicted"/>
<organism evidence="2 3">
    <name type="scientific">Prescottella equi ATCC 33707</name>
    <dbReference type="NCBI Taxonomy" id="525370"/>
    <lineage>
        <taxon>Bacteria</taxon>
        <taxon>Bacillati</taxon>
        <taxon>Actinomycetota</taxon>
        <taxon>Actinomycetes</taxon>
        <taxon>Mycobacteriales</taxon>
        <taxon>Nocardiaceae</taxon>
        <taxon>Prescottella</taxon>
    </lineage>
</organism>
<feature type="region of interest" description="Disordered" evidence="1">
    <location>
        <begin position="43"/>
        <end position="72"/>
    </location>
</feature>
<dbReference type="AlphaFoldDB" id="E9T0K7"/>
<keyword evidence="3" id="KW-1185">Reference proteome</keyword>
<comment type="caution">
    <text evidence="2">The sequence shown here is derived from an EMBL/GenBank/DDBJ whole genome shotgun (WGS) entry which is preliminary data.</text>
</comment>
<evidence type="ECO:0008006" key="4">
    <source>
        <dbReference type="Google" id="ProtNLM"/>
    </source>
</evidence>
<evidence type="ECO:0000313" key="3">
    <source>
        <dbReference type="Proteomes" id="UP000004245"/>
    </source>
</evidence>
<sequence length="120" mass="13541">MTTTTQRGLGWKHQKERDGLLRVHVDGTPCWWCGLPMHRDRTENWDYNPASSDRASGSLAADHSHARTHGGTKADRLLHGICNKQRQDGSRDHLRPAVTGQHPSEPIPEDQLGIRLIPWP</sequence>
<dbReference type="HOGENOM" id="CLU_159291_0_0_11"/>
<name>E9T0K7_RHOHA</name>
<evidence type="ECO:0000313" key="2">
    <source>
        <dbReference type="EMBL" id="EGD23958.1"/>
    </source>
</evidence>
<evidence type="ECO:0000256" key="1">
    <source>
        <dbReference type="SAM" id="MobiDB-lite"/>
    </source>
</evidence>
<dbReference type="Proteomes" id="UP000004245">
    <property type="component" value="Unassembled WGS sequence"/>
</dbReference>
<dbReference type="RefSeq" id="WP_005515269.1">
    <property type="nucleotide sequence ID" value="NZ_CM001149.1"/>
</dbReference>
<accession>E9T0K7</accession>